<evidence type="ECO:0000256" key="4">
    <source>
        <dbReference type="ARBA" id="ARBA00022679"/>
    </source>
</evidence>
<comment type="subcellular location">
    <subcellularLocation>
        <location evidence="6">Cytoplasm</location>
    </subcellularLocation>
</comment>
<evidence type="ECO:0000256" key="2">
    <source>
        <dbReference type="ARBA" id="ARBA00022552"/>
    </source>
</evidence>
<keyword evidence="5 6" id="KW-0949">S-adenosyl-L-methionine</keyword>
<organism evidence="7 8">
    <name type="scientific">Litchfieldella qijiaojingensis</name>
    <dbReference type="NCBI Taxonomy" id="980347"/>
    <lineage>
        <taxon>Bacteria</taxon>
        <taxon>Pseudomonadati</taxon>
        <taxon>Pseudomonadota</taxon>
        <taxon>Gammaproteobacteria</taxon>
        <taxon>Oceanospirillales</taxon>
        <taxon>Halomonadaceae</taxon>
        <taxon>Litchfieldella</taxon>
    </lineage>
</organism>
<dbReference type="EMBL" id="BMXS01000002">
    <property type="protein sequence ID" value="GGX81668.1"/>
    <property type="molecule type" value="Genomic_DNA"/>
</dbReference>
<keyword evidence="2 6" id="KW-0698">rRNA processing</keyword>
<keyword evidence="8" id="KW-1185">Reference proteome</keyword>
<feature type="binding site" evidence="6">
    <location>
        <position position="109"/>
    </location>
    <ligand>
        <name>S-adenosyl-L-methionine</name>
        <dbReference type="ChEBI" id="CHEBI:59789"/>
    </ligand>
</feature>
<comment type="caution">
    <text evidence="7">The sequence shown here is derived from an EMBL/GenBank/DDBJ whole genome shotgun (WGS) entry which is preliminary data.</text>
</comment>
<dbReference type="GO" id="GO:0008168">
    <property type="term" value="F:methyltransferase activity"/>
    <property type="evidence" value="ECO:0007669"/>
    <property type="project" value="UniProtKB-KW"/>
</dbReference>
<protein>
    <recommendedName>
        <fullName evidence="6">Ribosomal RNA small subunit methyltransferase H</fullName>
        <ecNumber evidence="6">2.1.1.199</ecNumber>
    </recommendedName>
    <alternativeName>
        <fullName evidence="6">16S rRNA m(4)C1402 methyltransferase</fullName>
    </alternativeName>
    <alternativeName>
        <fullName evidence="6">rRNA (cytosine-N(4)-)-methyltransferase RsmH</fullName>
    </alternativeName>
</protein>
<reference evidence="8" key="1">
    <citation type="journal article" date="2019" name="Int. J. Syst. Evol. Microbiol.">
        <title>The Global Catalogue of Microorganisms (GCM) 10K type strain sequencing project: providing services to taxonomists for standard genome sequencing and annotation.</title>
        <authorList>
            <consortium name="The Broad Institute Genomics Platform"/>
            <consortium name="The Broad Institute Genome Sequencing Center for Infectious Disease"/>
            <person name="Wu L."/>
            <person name="Ma J."/>
        </authorList>
    </citation>
    <scope>NUCLEOTIDE SEQUENCE [LARGE SCALE GENOMIC DNA]</scope>
    <source>
        <strain evidence="8">KCTC 22228</strain>
    </source>
</reference>
<dbReference type="HAMAP" id="MF_01007">
    <property type="entry name" value="16SrRNA_methyltr_H"/>
    <property type="match status" value="1"/>
</dbReference>
<dbReference type="InterPro" id="IPR029063">
    <property type="entry name" value="SAM-dependent_MTases_sf"/>
</dbReference>
<dbReference type="Gene3D" id="3.40.50.150">
    <property type="entry name" value="Vaccinia Virus protein VP39"/>
    <property type="match status" value="1"/>
</dbReference>
<comment type="function">
    <text evidence="6">Specifically methylates the N4 position of cytidine in position 1402 (C1402) of 16S rRNA.</text>
</comment>
<sequence>MPPSETAPPSVSYRHASVLLDGAVEALVHDPSGAYLDGTFGRGGHSRAILERLSPEGRLLAIDRDPQALAEARNIHDPRFAIEQGEFSRLATFAERHDLHGRLSGILLDIGVSSPQLDDPERGFSFLRDGPLDMRMDPTQGESAASWLARASASEIARVFKTYGEERFARRLANAIVERRQERSFERTQDLAEVIKTAHPAWEKGKHPATRAFQALRIHINGELEQLDAALDAALEALAPGGHLVVISFHSLEDRRVKRFIRDHARGDMHLPRGIPIRDDQIVKRLEPVGKAMRPGVEEVEANPRARSAVMRVARKRV</sequence>
<dbReference type="PIRSF" id="PIRSF004486">
    <property type="entry name" value="MraW"/>
    <property type="match status" value="1"/>
</dbReference>
<dbReference type="InterPro" id="IPR002903">
    <property type="entry name" value="RsmH"/>
</dbReference>
<dbReference type="EC" id="2.1.1.199" evidence="6"/>
<dbReference type="PANTHER" id="PTHR11265">
    <property type="entry name" value="S-ADENOSYL-METHYLTRANSFERASE MRAW"/>
    <property type="match status" value="1"/>
</dbReference>
<feature type="binding site" evidence="6">
    <location>
        <position position="116"/>
    </location>
    <ligand>
        <name>S-adenosyl-L-methionine</name>
        <dbReference type="ChEBI" id="CHEBI:59789"/>
    </ligand>
</feature>
<feature type="binding site" evidence="6">
    <location>
        <position position="63"/>
    </location>
    <ligand>
        <name>S-adenosyl-L-methionine</name>
        <dbReference type="ChEBI" id="CHEBI:59789"/>
    </ligand>
</feature>
<evidence type="ECO:0000256" key="1">
    <source>
        <dbReference type="ARBA" id="ARBA00010396"/>
    </source>
</evidence>
<accession>A0ABQ2YFQ1</accession>
<dbReference type="NCBIfam" id="TIGR00006">
    <property type="entry name" value="16S rRNA (cytosine(1402)-N(4))-methyltransferase RsmH"/>
    <property type="match status" value="1"/>
</dbReference>
<gene>
    <name evidence="6 7" type="primary">rsmH</name>
    <name evidence="7" type="ORF">GCM10007160_06240</name>
</gene>
<keyword evidence="6" id="KW-0963">Cytoplasm</keyword>
<dbReference type="InterPro" id="IPR023397">
    <property type="entry name" value="SAM-dep_MeTrfase_MraW_recog"/>
</dbReference>
<dbReference type="PANTHER" id="PTHR11265:SF0">
    <property type="entry name" value="12S RRNA N4-METHYLCYTIDINE METHYLTRANSFERASE"/>
    <property type="match status" value="1"/>
</dbReference>
<dbReference type="Gene3D" id="1.10.150.170">
    <property type="entry name" value="Putative methyltransferase TM0872, insert domain"/>
    <property type="match status" value="1"/>
</dbReference>
<dbReference type="Proteomes" id="UP000653056">
    <property type="component" value="Unassembled WGS sequence"/>
</dbReference>
<keyword evidence="4 6" id="KW-0808">Transferase</keyword>
<feature type="binding site" evidence="6">
    <location>
        <position position="87"/>
    </location>
    <ligand>
        <name>S-adenosyl-L-methionine</name>
        <dbReference type="ChEBI" id="CHEBI:59789"/>
    </ligand>
</feature>
<dbReference type="Pfam" id="PF01795">
    <property type="entry name" value="Methyltransf_5"/>
    <property type="match status" value="1"/>
</dbReference>
<name>A0ABQ2YFQ1_9GAMM</name>
<keyword evidence="3 6" id="KW-0489">Methyltransferase</keyword>
<evidence type="ECO:0000313" key="8">
    <source>
        <dbReference type="Proteomes" id="UP000653056"/>
    </source>
</evidence>
<evidence type="ECO:0000256" key="6">
    <source>
        <dbReference type="HAMAP-Rule" id="MF_01007"/>
    </source>
</evidence>
<dbReference type="RefSeq" id="WP_189466121.1">
    <property type="nucleotide sequence ID" value="NZ_BMXS01000002.1"/>
</dbReference>
<comment type="catalytic activity">
    <reaction evidence="6">
        <text>cytidine(1402) in 16S rRNA + S-adenosyl-L-methionine = N(4)-methylcytidine(1402) in 16S rRNA + S-adenosyl-L-homocysteine + H(+)</text>
        <dbReference type="Rhea" id="RHEA:42928"/>
        <dbReference type="Rhea" id="RHEA-COMP:10286"/>
        <dbReference type="Rhea" id="RHEA-COMP:10287"/>
        <dbReference type="ChEBI" id="CHEBI:15378"/>
        <dbReference type="ChEBI" id="CHEBI:57856"/>
        <dbReference type="ChEBI" id="CHEBI:59789"/>
        <dbReference type="ChEBI" id="CHEBI:74506"/>
        <dbReference type="ChEBI" id="CHEBI:82748"/>
        <dbReference type="EC" id="2.1.1.199"/>
    </reaction>
</comment>
<comment type="similarity">
    <text evidence="1 6">Belongs to the methyltransferase superfamily. RsmH family.</text>
</comment>
<evidence type="ECO:0000256" key="3">
    <source>
        <dbReference type="ARBA" id="ARBA00022603"/>
    </source>
</evidence>
<evidence type="ECO:0000313" key="7">
    <source>
        <dbReference type="EMBL" id="GGX81668.1"/>
    </source>
</evidence>
<feature type="binding site" evidence="6">
    <location>
        <begin position="43"/>
        <end position="45"/>
    </location>
    <ligand>
        <name>S-adenosyl-L-methionine</name>
        <dbReference type="ChEBI" id="CHEBI:59789"/>
    </ligand>
</feature>
<proteinExistence type="inferred from homology"/>
<dbReference type="GO" id="GO:0032259">
    <property type="term" value="P:methylation"/>
    <property type="evidence" value="ECO:0007669"/>
    <property type="project" value="UniProtKB-KW"/>
</dbReference>
<evidence type="ECO:0000256" key="5">
    <source>
        <dbReference type="ARBA" id="ARBA00022691"/>
    </source>
</evidence>
<dbReference type="SUPFAM" id="SSF81799">
    <property type="entry name" value="Putative methyltransferase TM0872, insert domain"/>
    <property type="match status" value="1"/>
</dbReference>
<dbReference type="SUPFAM" id="SSF53335">
    <property type="entry name" value="S-adenosyl-L-methionine-dependent methyltransferases"/>
    <property type="match status" value="1"/>
</dbReference>